<dbReference type="STRING" id="1218591.LEP1GSC199_2356"/>
<reference evidence="1 2" key="1">
    <citation type="submission" date="2013-03" db="EMBL/GenBank/DDBJ databases">
        <authorList>
            <person name="Harkins D.M."/>
            <person name="Durkin A.S."/>
            <person name="Brinkac L.M."/>
            <person name="Haft D.H."/>
            <person name="Selengut J.D."/>
            <person name="Sanka R."/>
            <person name="DePew J."/>
            <person name="Purushe J."/>
            <person name="Galloway R.L."/>
            <person name="Vinetz J.M."/>
            <person name="Sutton G.G."/>
            <person name="Nierman W.C."/>
            <person name="Fouts D.E."/>
        </authorList>
    </citation>
    <scope>NUCLEOTIDE SEQUENCE [LARGE SCALE GENOMIC DNA]</scope>
    <source>
        <strain evidence="1 2">Waz Holland</strain>
    </source>
</reference>
<gene>
    <name evidence="1" type="ORF">LEP1GSC199_2356</name>
</gene>
<evidence type="ECO:0000313" key="1">
    <source>
        <dbReference type="EMBL" id="EMY69644.1"/>
    </source>
</evidence>
<comment type="caution">
    <text evidence="1">The sequence shown here is derived from an EMBL/GenBank/DDBJ whole genome shotgun (WGS) entry which is preliminary data.</text>
</comment>
<name>N1W0C2_9LEPT</name>
<dbReference type="AlphaFoldDB" id="N1W0C2"/>
<proteinExistence type="predicted"/>
<accession>N1W0C2</accession>
<protein>
    <submittedName>
        <fullName evidence="1">Uncharacterized protein</fullName>
    </submittedName>
</protein>
<sequence length="97" mass="11375">MTLQGLIIEIKNNINGTDIIRFNFSKGNKILLEILFYETDLLFDFLNDNFKLLSKCEKFDISYLTSNDSINIPQIINKYKINKRGLVHRKLEFTKDG</sequence>
<dbReference type="Proteomes" id="UP000012227">
    <property type="component" value="Unassembled WGS sequence"/>
</dbReference>
<dbReference type="EMBL" id="AOGY02000051">
    <property type="protein sequence ID" value="EMY69644.1"/>
    <property type="molecule type" value="Genomic_DNA"/>
</dbReference>
<organism evidence="1 2">
    <name type="scientific">Leptospira vanthielii serovar Holland str. Waz Holland = ATCC 700522</name>
    <dbReference type="NCBI Taxonomy" id="1218591"/>
    <lineage>
        <taxon>Bacteria</taxon>
        <taxon>Pseudomonadati</taxon>
        <taxon>Spirochaetota</taxon>
        <taxon>Spirochaetia</taxon>
        <taxon>Leptospirales</taxon>
        <taxon>Leptospiraceae</taxon>
        <taxon>Leptospira</taxon>
    </lineage>
</organism>
<evidence type="ECO:0000313" key="2">
    <source>
        <dbReference type="Proteomes" id="UP000012227"/>
    </source>
</evidence>